<dbReference type="AlphaFoldDB" id="A0A5C2RUJ1"/>
<name>A0A5C2RUJ1_9APHY</name>
<protein>
    <submittedName>
        <fullName evidence="10">Cytochrome P450</fullName>
    </submittedName>
</protein>
<dbReference type="EMBL" id="ML122300">
    <property type="protein sequence ID" value="RPD54901.1"/>
    <property type="molecule type" value="Genomic_DNA"/>
</dbReference>
<dbReference type="GO" id="GO:0020037">
    <property type="term" value="F:heme binding"/>
    <property type="evidence" value="ECO:0007669"/>
    <property type="project" value="InterPro"/>
</dbReference>
<evidence type="ECO:0000313" key="11">
    <source>
        <dbReference type="Proteomes" id="UP000313359"/>
    </source>
</evidence>
<evidence type="ECO:0000256" key="2">
    <source>
        <dbReference type="ARBA" id="ARBA00005179"/>
    </source>
</evidence>
<keyword evidence="8" id="KW-0503">Monooxygenase</keyword>
<dbReference type="InterPro" id="IPR050121">
    <property type="entry name" value="Cytochrome_P450_monoxygenase"/>
</dbReference>
<organism evidence="10 11">
    <name type="scientific">Lentinus tigrinus ALCF2SS1-6</name>
    <dbReference type="NCBI Taxonomy" id="1328759"/>
    <lineage>
        <taxon>Eukaryota</taxon>
        <taxon>Fungi</taxon>
        <taxon>Dikarya</taxon>
        <taxon>Basidiomycota</taxon>
        <taxon>Agaricomycotina</taxon>
        <taxon>Agaricomycetes</taxon>
        <taxon>Polyporales</taxon>
        <taxon>Polyporaceae</taxon>
        <taxon>Lentinus</taxon>
    </lineage>
</organism>
<dbReference type="GO" id="GO:0005506">
    <property type="term" value="F:iron ion binding"/>
    <property type="evidence" value="ECO:0007669"/>
    <property type="project" value="InterPro"/>
</dbReference>
<dbReference type="PANTHER" id="PTHR24305">
    <property type="entry name" value="CYTOCHROME P450"/>
    <property type="match status" value="1"/>
</dbReference>
<dbReference type="InterPro" id="IPR001128">
    <property type="entry name" value="Cyt_P450"/>
</dbReference>
<dbReference type="GO" id="GO:0004497">
    <property type="term" value="F:monooxygenase activity"/>
    <property type="evidence" value="ECO:0007669"/>
    <property type="project" value="UniProtKB-KW"/>
</dbReference>
<evidence type="ECO:0000256" key="6">
    <source>
        <dbReference type="ARBA" id="ARBA00023002"/>
    </source>
</evidence>
<evidence type="ECO:0000256" key="7">
    <source>
        <dbReference type="ARBA" id="ARBA00023004"/>
    </source>
</evidence>
<comment type="cofactor">
    <cofactor evidence="1 9">
        <name>heme</name>
        <dbReference type="ChEBI" id="CHEBI:30413"/>
    </cofactor>
</comment>
<gene>
    <name evidence="10" type="ORF">L227DRAFT_510836</name>
</gene>
<evidence type="ECO:0000256" key="8">
    <source>
        <dbReference type="ARBA" id="ARBA00023033"/>
    </source>
</evidence>
<accession>A0A5C2RUJ1</accession>
<dbReference type="PRINTS" id="PR00385">
    <property type="entry name" value="P450"/>
</dbReference>
<evidence type="ECO:0000256" key="4">
    <source>
        <dbReference type="ARBA" id="ARBA00022617"/>
    </source>
</evidence>
<evidence type="ECO:0000313" key="10">
    <source>
        <dbReference type="EMBL" id="RPD54901.1"/>
    </source>
</evidence>
<dbReference type="InterPro" id="IPR036396">
    <property type="entry name" value="Cyt_P450_sf"/>
</dbReference>
<dbReference type="GO" id="GO:0016705">
    <property type="term" value="F:oxidoreductase activity, acting on paired donors, with incorporation or reduction of molecular oxygen"/>
    <property type="evidence" value="ECO:0007669"/>
    <property type="project" value="InterPro"/>
</dbReference>
<dbReference type="Pfam" id="PF00067">
    <property type="entry name" value="p450"/>
    <property type="match status" value="1"/>
</dbReference>
<feature type="binding site" description="axial binding residue" evidence="9">
    <location>
        <position position="488"/>
    </location>
    <ligand>
        <name>heme</name>
        <dbReference type="ChEBI" id="CHEBI:30413"/>
    </ligand>
    <ligandPart>
        <name>Fe</name>
        <dbReference type="ChEBI" id="CHEBI:18248"/>
    </ligandPart>
</feature>
<evidence type="ECO:0000256" key="5">
    <source>
        <dbReference type="ARBA" id="ARBA00022723"/>
    </source>
</evidence>
<keyword evidence="4 9" id="KW-0349">Heme</keyword>
<dbReference type="Gene3D" id="1.10.630.10">
    <property type="entry name" value="Cytochrome P450"/>
    <property type="match status" value="1"/>
</dbReference>
<dbReference type="PRINTS" id="PR00463">
    <property type="entry name" value="EP450I"/>
</dbReference>
<dbReference type="CDD" id="cd11069">
    <property type="entry name" value="CYP_FUM15-like"/>
    <property type="match status" value="1"/>
</dbReference>
<keyword evidence="7 9" id="KW-0408">Iron</keyword>
<evidence type="ECO:0000256" key="3">
    <source>
        <dbReference type="ARBA" id="ARBA00010617"/>
    </source>
</evidence>
<sequence>MAFLSLAQAAVICTISWILWKYFRQIVIKSPLDNIPGPPAGSFLYGNLRQILHKDGWSFIQHLTDAYPGVAGLRGPLGHGMLYVFDPAAMHTIVVKDQYVFEETKWFTKFNILRFGPGLLAKVGDEHRRQRKMLNPVFSIKHMRHMIPIFNDVGHKLQKAIEDRVNVSSEPVELDMLAWMGRTALELIGQAGLGYSFDPLVADSMDEFAGAVKSFGPALVKTDHLRRLLPYLPDIGSPAFRAKLVAMIPHEGVQLMKTFIDAMYRRSIEIYRDKVHALELGDEEVTKQVGEGKDIMSILLRANMAAAADDKLPEDELIAQISTLVFAAMDTTSNALSMTLLLLGDHPEVQEKLRMEIVEACDGDASGRFDYDRLVNLPYLDAVCRETLRLYSPVTQVFRETVKDAVVPLSQPIKGVDGNMIHELVIPKDTTVCIGVLSSNTNKAIWGEDAMEWKPERWLSPLPESVMEAKIPGVYSNLMTFMGGGRACIGFKFSQLEMKVVLCVLLSKFTFAPSGKKISWNLSNVRFPTIPGSTKPSMPMKVGLYHRPTAF</sequence>
<dbReference type="STRING" id="1328759.A0A5C2RUJ1"/>
<dbReference type="Proteomes" id="UP000313359">
    <property type="component" value="Unassembled WGS sequence"/>
</dbReference>
<keyword evidence="11" id="KW-1185">Reference proteome</keyword>
<comment type="pathway">
    <text evidence="2">Secondary metabolite biosynthesis.</text>
</comment>
<dbReference type="PANTHER" id="PTHR24305:SF166">
    <property type="entry name" value="CYTOCHROME P450 12A4, MITOCHONDRIAL-RELATED"/>
    <property type="match status" value="1"/>
</dbReference>
<evidence type="ECO:0000256" key="1">
    <source>
        <dbReference type="ARBA" id="ARBA00001971"/>
    </source>
</evidence>
<keyword evidence="5 9" id="KW-0479">Metal-binding</keyword>
<dbReference type="SUPFAM" id="SSF48264">
    <property type="entry name" value="Cytochrome P450"/>
    <property type="match status" value="1"/>
</dbReference>
<evidence type="ECO:0000256" key="9">
    <source>
        <dbReference type="PIRSR" id="PIRSR602401-1"/>
    </source>
</evidence>
<dbReference type="InterPro" id="IPR002401">
    <property type="entry name" value="Cyt_P450_E_grp-I"/>
</dbReference>
<keyword evidence="6" id="KW-0560">Oxidoreductase</keyword>
<comment type="similarity">
    <text evidence="3">Belongs to the cytochrome P450 family.</text>
</comment>
<proteinExistence type="inferred from homology"/>
<dbReference type="OrthoDB" id="1470350at2759"/>
<reference evidence="10" key="1">
    <citation type="journal article" date="2018" name="Genome Biol. Evol.">
        <title>Genomics and development of Lentinus tigrinus, a white-rot wood-decaying mushroom with dimorphic fruiting bodies.</title>
        <authorList>
            <person name="Wu B."/>
            <person name="Xu Z."/>
            <person name="Knudson A."/>
            <person name="Carlson A."/>
            <person name="Chen N."/>
            <person name="Kovaka S."/>
            <person name="LaButti K."/>
            <person name="Lipzen A."/>
            <person name="Pennachio C."/>
            <person name="Riley R."/>
            <person name="Schakwitz W."/>
            <person name="Umezawa K."/>
            <person name="Ohm R.A."/>
            <person name="Grigoriev I.V."/>
            <person name="Nagy L.G."/>
            <person name="Gibbons J."/>
            <person name="Hibbett D."/>
        </authorList>
    </citation>
    <scope>NUCLEOTIDE SEQUENCE [LARGE SCALE GENOMIC DNA]</scope>
    <source>
        <strain evidence="10">ALCF2SS1-6</strain>
    </source>
</reference>